<dbReference type="AlphaFoldDB" id="A0A0U1LJE4"/>
<feature type="disulfide bond" evidence="8">
    <location>
        <begin position="393"/>
        <end position="422"/>
    </location>
</feature>
<evidence type="ECO:0000256" key="3">
    <source>
        <dbReference type="ARBA" id="ARBA00007658"/>
    </source>
</evidence>
<keyword evidence="13" id="KW-1185">Reference proteome</keyword>
<keyword evidence="7" id="KW-0106">Calcium</keyword>
<dbReference type="PRINTS" id="PR00747">
    <property type="entry name" value="GLYHDRLASE47"/>
</dbReference>
<feature type="region of interest" description="Disordered" evidence="10">
    <location>
        <begin position="47"/>
        <end position="66"/>
    </location>
</feature>
<dbReference type="PANTHER" id="PTHR11742:SF49">
    <property type="entry name" value="ALPHA-1,2-MANNOSIDASE"/>
    <property type="match status" value="1"/>
</dbReference>
<keyword evidence="11" id="KW-0812">Transmembrane</keyword>
<evidence type="ECO:0000256" key="10">
    <source>
        <dbReference type="SAM" id="MobiDB-lite"/>
    </source>
</evidence>
<comment type="pathway">
    <text evidence="2">Protein modification; protein glycosylation.</text>
</comment>
<name>A0A0U1LJE4_TALIS</name>
<dbReference type="SUPFAM" id="SSF48225">
    <property type="entry name" value="Seven-hairpin glycosidases"/>
    <property type="match status" value="1"/>
</dbReference>
<dbReference type="GO" id="GO:0005509">
    <property type="term" value="F:calcium ion binding"/>
    <property type="evidence" value="ECO:0007669"/>
    <property type="project" value="InterPro"/>
</dbReference>
<dbReference type="EMBL" id="CVMT01000001">
    <property type="protein sequence ID" value="CRG83129.1"/>
    <property type="molecule type" value="Genomic_DNA"/>
</dbReference>
<evidence type="ECO:0000256" key="7">
    <source>
        <dbReference type="PIRSR" id="PIRSR601382-2"/>
    </source>
</evidence>
<evidence type="ECO:0000256" key="11">
    <source>
        <dbReference type="SAM" id="Phobius"/>
    </source>
</evidence>
<accession>A0A0U1LJE4</accession>
<feature type="active site" evidence="6">
    <location>
        <position position="501"/>
    </location>
</feature>
<keyword evidence="7" id="KW-0479">Metal-binding</keyword>
<evidence type="ECO:0000313" key="12">
    <source>
        <dbReference type="EMBL" id="CRG83129.1"/>
    </source>
</evidence>
<evidence type="ECO:0000256" key="2">
    <source>
        <dbReference type="ARBA" id="ARBA00004922"/>
    </source>
</evidence>
<dbReference type="PANTHER" id="PTHR11742">
    <property type="entry name" value="MANNOSYL-OLIGOSACCHARIDE ALPHA-1,2-MANNOSIDASE-RELATED"/>
    <property type="match status" value="1"/>
</dbReference>
<keyword evidence="11" id="KW-0472">Membrane</keyword>
<comment type="similarity">
    <text evidence="3 9">Belongs to the glycosyl hydrolase 47 family.</text>
</comment>
<evidence type="ECO:0000256" key="6">
    <source>
        <dbReference type="PIRSR" id="PIRSR601382-1"/>
    </source>
</evidence>
<evidence type="ECO:0000256" key="1">
    <source>
        <dbReference type="ARBA" id="ARBA00001913"/>
    </source>
</evidence>
<dbReference type="InterPro" id="IPR001382">
    <property type="entry name" value="Glyco_hydro_47"/>
</dbReference>
<feature type="binding site" evidence="7">
    <location>
        <position position="587"/>
    </location>
    <ligand>
        <name>Ca(2+)</name>
        <dbReference type="ChEBI" id="CHEBI:29108"/>
    </ligand>
</feature>
<dbReference type="Gene3D" id="1.50.10.10">
    <property type="match status" value="1"/>
</dbReference>
<feature type="transmembrane region" description="Helical" evidence="11">
    <location>
        <begin position="7"/>
        <end position="23"/>
    </location>
</feature>
<evidence type="ECO:0000256" key="9">
    <source>
        <dbReference type="RuleBase" id="RU361193"/>
    </source>
</evidence>
<keyword evidence="9" id="KW-0326">Glycosidase</keyword>
<feature type="active site" description="Proton donor" evidence="6">
    <location>
        <position position="436"/>
    </location>
</feature>
<feature type="active site" evidence="6">
    <location>
        <position position="326"/>
    </location>
</feature>
<dbReference type="InterPro" id="IPR050749">
    <property type="entry name" value="Glycosyl_Hydrolase_47"/>
</dbReference>
<dbReference type="GO" id="GO:0005975">
    <property type="term" value="P:carbohydrate metabolic process"/>
    <property type="evidence" value="ECO:0007669"/>
    <property type="project" value="InterPro"/>
</dbReference>
<dbReference type="UniPathway" id="UPA00378"/>
<keyword evidence="11" id="KW-1133">Transmembrane helix</keyword>
<dbReference type="EC" id="3.2.1.-" evidence="9"/>
<reference evidence="12 13" key="1">
    <citation type="submission" date="2015-04" db="EMBL/GenBank/DDBJ databases">
        <authorList>
            <person name="Syromyatnikov M.Y."/>
            <person name="Popov V.N."/>
        </authorList>
    </citation>
    <scope>NUCLEOTIDE SEQUENCE [LARGE SCALE GENOMIC DNA]</scope>
    <source>
        <strain evidence="12">WF-38-12</strain>
    </source>
</reference>
<dbReference type="OrthoDB" id="8118055at2759"/>
<dbReference type="Proteomes" id="UP000054383">
    <property type="component" value="Unassembled WGS sequence"/>
</dbReference>
<proteinExistence type="inferred from homology"/>
<dbReference type="OMA" id="WRMFKNI"/>
<dbReference type="GO" id="GO:0004571">
    <property type="term" value="F:mannosyl-oligosaccharide 1,2-alpha-mannosidase activity"/>
    <property type="evidence" value="ECO:0007669"/>
    <property type="project" value="InterPro"/>
</dbReference>
<gene>
    <name evidence="12" type="ORF">PISL3812_00477</name>
</gene>
<dbReference type="InterPro" id="IPR012341">
    <property type="entry name" value="6hp_glycosidase-like_sf"/>
</dbReference>
<protein>
    <recommendedName>
        <fullName evidence="9">alpha-1,2-Mannosidase</fullName>
        <ecNumber evidence="9">3.2.1.-</ecNumber>
    </recommendedName>
</protein>
<dbReference type="InterPro" id="IPR036026">
    <property type="entry name" value="Seven-hairpin_glycosidases"/>
</dbReference>
<keyword evidence="5 8" id="KW-1015">Disulfide bond</keyword>
<evidence type="ECO:0000256" key="4">
    <source>
        <dbReference type="ARBA" id="ARBA00022801"/>
    </source>
</evidence>
<organism evidence="12 13">
    <name type="scientific">Talaromyces islandicus</name>
    <name type="common">Penicillium islandicum</name>
    <dbReference type="NCBI Taxonomy" id="28573"/>
    <lineage>
        <taxon>Eukaryota</taxon>
        <taxon>Fungi</taxon>
        <taxon>Dikarya</taxon>
        <taxon>Ascomycota</taxon>
        <taxon>Pezizomycotina</taxon>
        <taxon>Eurotiomycetes</taxon>
        <taxon>Eurotiomycetidae</taxon>
        <taxon>Eurotiales</taxon>
        <taxon>Trichocomaceae</taxon>
        <taxon>Talaromyces</taxon>
        <taxon>Talaromyces sect. Islandici</taxon>
    </lineage>
</organism>
<evidence type="ECO:0000256" key="5">
    <source>
        <dbReference type="ARBA" id="ARBA00023157"/>
    </source>
</evidence>
<dbReference type="GO" id="GO:0036503">
    <property type="term" value="P:ERAD pathway"/>
    <property type="evidence" value="ECO:0007669"/>
    <property type="project" value="UniProtKB-ARBA"/>
</dbReference>
<keyword evidence="4 9" id="KW-0378">Hydrolase</keyword>
<dbReference type="STRING" id="28573.A0A0U1LJE4"/>
<sequence length="597" mass="67478">MPLIRKSLVVPAFILTFIIYLTFESSEPPELPQLDVSDVSDASFGSSSSLSSTQSDPAATRWQKRPQKYPVESYIELPSGKAGKIPKIQYDFPKEKPLDRKRRLERQAAVKEAFDHAWAGYKKYAWLKDEVSPISGGFTNSFAGWAATLVDTLDTLLIMGMTDEFENALDALDQIDFSTTSDQYINVFETTIRYMGGFMAAYDLSGGKYPVLLKKAQEVGELVYGAFDTPNRMQMSRWDWKKSLRGETMTPAKNTLLAEVGSLCLEFTRLTQLTGDPKYFDAVQRVSNELEKAQMKTAIPGLWPMIVDLDSLAFNSRQFTLGGMADSTYEYLPKQHLLLGDHTKQYRKMYEATVGPIRQNLLFRPMTKDGEDILFSGTKNGASLDAEAQHLTCFVGGMFGIGGKIFERPADVKTARKLVDGCIWAYDSMATGLMPEIFHTSVCDDMESCSWDEKKWLADVRRNNHHGSATDDESTREMAKELGLPPGITGVTDSKYILRPEAIESVFIMYRITGDKELQDAAWRMFTSIEKMTRTEIAHAGIDDVRYINTRKSDKMESFWLAETLKYFYLIFSEPDLVSLDEYVLNTEAHPFKRPQA</sequence>
<dbReference type="GO" id="GO:0005783">
    <property type="term" value="C:endoplasmic reticulum"/>
    <property type="evidence" value="ECO:0007669"/>
    <property type="project" value="TreeGrafter"/>
</dbReference>
<evidence type="ECO:0000256" key="8">
    <source>
        <dbReference type="PIRSR" id="PIRSR601382-3"/>
    </source>
</evidence>
<evidence type="ECO:0000313" key="13">
    <source>
        <dbReference type="Proteomes" id="UP000054383"/>
    </source>
</evidence>
<dbReference type="GO" id="GO:0016020">
    <property type="term" value="C:membrane"/>
    <property type="evidence" value="ECO:0007669"/>
    <property type="project" value="InterPro"/>
</dbReference>
<dbReference type="FunFam" id="1.50.10.10:FF:000037">
    <property type="entry name" value="alpha-1,2-Mannosidase"/>
    <property type="match status" value="1"/>
</dbReference>
<feature type="active site" description="Proton donor" evidence="6">
    <location>
        <position position="189"/>
    </location>
</feature>
<comment type="cofactor">
    <cofactor evidence="1 7">
        <name>Ca(2+)</name>
        <dbReference type="ChEBI" id="CHEBI:29108"/>
    </cofactor>
</comment>
<feature type="compositionally biased region" description="Low complexity" evidence="10">
    <location>
        <begin position="47"/>
        <end position="56"/>
    </location>
</feature>
<dbReference type="Pfam" id="PF01532">
    <property type="entry name" value="Glyco_hydro_47"/>
    <property type="match status" value="1"/>
</dbReference>